<dbReference type="Gene3D" id="3.30.470.30">
    <property type="entry name" value="DNA ligase/mRNA capping enzyme"/>
    <property type="match status" value="1"/>
</dbReference>
<dbReference type="OMA" id="EGIMIKH"/>
<dbReference type="GeneID" id="8850352"/>
<dbReference type="PANTHER" id="PTHR45997">
    <property type="entry name" value="DNA LIGASE 4"/>
    <property type="match status" value="1"/>
</dbReference>
<dbReference type="SUPFAM" id="SSF117018">
    <property type="entry name" value="ATP-dependent DNA ligase DNA-binding domain"/>
    <property type="match status" value="1"/>
</dbReference>
<gene>
    <name evidence="20" type="ORF">NAEGRDRAFT_79495</name>
</gene>
<dbReference type="Pfam" id="PF00533">
    <property type="entry name" value="BRCT"/>
    <property type="match status" value="1"/>
</dbReference>
<keyword evidence="8 15" id="KW-0227">DNA damage</keyword>
<dbReference type="STRING" id="5762.D2VDE2"/>
<feature type="domain" description="ATP-dependent DNA ligase family profile" evidence="18">
    <location>
        <begin position="462"/>
        <end position="594"/>
    </location>
</feature>
<dbReference type="SUPFAM" id="SSF50249">
    <property type="entry name" value="Nucleic acid-binding proteins"/>
    <property type="match status" value="1"/>
</dbReference>
<dbReference type="InterPro" id="IPR012310">
    <property type="entry name" value="DNA_ligase_ATP-dep_cent"/>
</dbReference>
<feature type="region of interest" description="Disordered" evidence="17">
    <location>
        <begin position="1"/>
        <end position="30"/>
    </location>
</feature>
<keyword evidence="21" id="KW-1185">Reference proteome</keyword>
<dbReference type="NCBIfam" id="TIGR00574">
    <property type="entry name" value="dnl1"/>
    <property type="match status" value="1"/>
</dbReference>
<dbReference type="EMBL" id="GG738864">
    <property type="protein sequence ID" value="EFC45216.1"/>
    <property type="molecule type" value="Genomic_DNA"/>
</dbReference>
<dbReference type="PROSITE" id="PS00333">
    <property type="entry name" value="DNA_LIGASE_A2"/>
    <property type="match status" value="1"/>
</dbReference>
<keyword evidence="7 15" id="KW-0547">Nucleotide-binding</keyword>
<dbReference type="GO" id="GO:0006297">
    <property type="term" value="P:nucleotide-excision repair, DNA gap filling"/>
    <property type="evidence" value="ECO:0007669"/>
    <property type="project" value="TreeGrafter"/>
</dbReference>
<proteinExistence type="inferred from homology"/>
<dbReference type="Gene3D" id="1.10.3260.10">
    <property type="entry name" value="DNA ligase, ATP-dependent, N-terminal domain"/>
    <property type="match status" value="1"/>
</dbReference>
<evidence type="ECO:0000256" key="8">
    <source>
        <dbReference type="ARBA" id="ARBA00022763"/>
    </source>
</evidence>
<dbReference type="PROSITE" id="PS00697">
    <property type="entry name" value="DNA_LIGASE_A1"/>
    <property type="match status" value="1"/>
</dbReference>
<comment type="cofactor">
    <cofactor evidence="1">
        <name>Mg(2+)</name>
        <dbReference type="ChEBI" id="CHEBI:18420"/>
    </cofactor>
</comment>
<evidence type="ECO:0000256" key="5">
    <source>
        <dbReference type="ARBA" id="ARBA00022723"/>
    </source>
</evidence>
<dbReference type="EC" id="6.5.1.1" evidence="15"/>
<sequence>MFRNPFLVVDDDEDETLSETTTNNKHSNNMNNLILHNDEEIENSCPSAVRAMMNDSRMDIFINADDDDDEDEDDDTSKSNSQTSGANSTKSNTLHNKENSSRTNNEQNINNNNNLFAGMIGNSNGTPLPAHPPPVYDPNLPSCRVQFATLCKYFEKLSENNKHKEKKAIFDKIFVSCRSDLFQFMRLLLPQLDRERLTYGLKESKIAKYYIEILALPQTCEDALRLKKWKDPSKGTGNSFSDICFQVLQKRGWSSSKNLTVFFINEKLTELSMAGDNDKKKKILLDILKSTSCFEQKWILRIILKDLRIGTQHTTILNHFHPNALELFNSCTDLREVITKCLDPKFKFTTAELRVFSMFKPMLASLLHPAKLAETLSSDEYVIEPKYDGERILVHKKESEIMFFTRNGKDYTSLYGPKFSPIIRNNIKAKVCILDGEFLIWNTELEAFKEFGHNRTHALNDTSDTNEQFCYMVFDLVYLKDKDLSQYPLKKRRTYLENIINLQSHVLELVPQTPVSSEKEVYEQLDIAIMNRDEGIMLKPTGGVYIPGERKWIKLKPDHVDGMGETLDVIIVGGFYGTKFKRKSVSHFLLAVATRSKHSLGNTDALDNLDEENEASNENQVFHSFCKVGSGYTNIELLALQKDLESHWKPFDKTKLPKFYGQWIPGAGEMPDVYIEPKHSKILEIKGYSFQESTKFKTGVTLRFPRVVSIRNDKDWNECLDLQGLEEMIEISRNGNHKRRAANMDSVVSHNDIKKQKRKKMVQNPDGTFTEVEPKSRKATAAVSHFFDYDMSKLDKTSSLFKGLEFVVFNGDEHKSKYDIEQLIVSNSGTKVQNPNDHKNQYLIAANTNNITVRNWISSSQNRKNPLGDRDIIHYKWLIESVIYGSLQRFHPGYMIYTSQATLLSFKEQMDEFQDEYLFDATVESLRNSLQLASLSSKYFVLDSKQIDMINSRYEIKTSQTSFFKGVVAFIDKYEKFGDPSSELILGLDTLEVYIRLHGGKVSNLLTTEVTHIVHDESENTTRLQSLKRKAARVNLKLVSGDWVRKCVEERRLIPEISV</sequence>
<dbReference type="InterPro" id="IPR001357">
    <property type="entry name" value="BRCT_dom"/>
</dbReference>
<feature type="compositionally biased region" description="Polar residues" evidence="17">
    <location>
        <begin position="78"/>
        <end position="94"/>
    </location>
</feature>
<evidence type="ECO:0000256" key="12">
    <source>
        <dbReference type="ARBA" id="ARBA00023204"/>
    </source>
</evidence>
<dbReference type="GO" id="GO:0006303">
    <property type="term" value="P:double-strand break repair via nonhomologous end joining"/>
    <property type="evidence" value="ECO:0007669"/>
    <property type="project" value="TreeGrafter"/>
</dbReference>
<dbReference type="SUPFAM" id="SSF56091">
    <property type="entry name" value="DNA ligase/mRNA capping enzyme, catalytic domain"/>
    <property type="match status" value="1"/>
</dbReference>
<dbReference type="GO" id="GO:0003910">
    <property type="term" value="F:DNA ligase (ATP) activity"/>
    <property type="evidence" value="ECO:0007669"/>
    <property type="project" value="UniProtKB-EC"/>
</dbReference>
<evidence type="ECO:0000313" key="21">
    <source>
        <dbReference type="Proteomes" id="UP000006671"/>
    </source>
</evidence>
<dbReference type="Gene3D" id="3.40.50.10190">
    <property type="entry name" value="BRCT domain"/>
    <property type="match status" value="2"/>
</dbReference>
<dbReference type="InterPro" id="IPR012309">
    <property type="entry name" value="DNA_ligase_ATP-dep_C"/>
</dbReference>
<keyword evidence="6" id="KW-0677">Repeat</keyword>
<evidence type="ECO:0000256" key="16">
    <source>
        <dbReference type="RuleBase" id="RU004196"/>
    </source>
</evidence>
<dbReference type="InterPro" id="IPR036599">
    <property type="entry name" value="DNA_ligase_N_sf"/>
</dbReference>
<evidence type="ECO:0000256" key="4">
    <source>
        <dbReference type="ARBA" id="ARBA00022598"/>
    </source>
</evidence>
<dbReference type="RefSeq" id="XP_002677960.1">
    <property type="nucleotide sequence ID" value="XM_002677914.1"/>
</dbReference>
<dbReference type="InterPro" id="IPR000977">
    <property type="entry name" value="DNA_ligase_ATP-dep"/>
</dbReference>
<dbReference type="GO" id="GO:0071897">
    <property type="term" value="P:DNA biosynthetic process"/>
    <property type="evidence" value="ECO:0007669"/>
    <property type="project" value="InterPro"/>
</dbReference>
<dbReference type="InterPro" id="IPR012340">
    <property type="entry name" value="NA-bd_OB-fold"/>
</dbReference>
<evidence type="ECO:0000256" key="10">
    <source>
        <dbReference type="ARBA" id="ARBA00022842"/>
    </source>
</evidence>
<keyword evidence="4 15" id="KW-0436">Ligase</keyword>
<evidence type="ECO:0000256" key="9">
    <source>
        <dbReference type="ARBA" id="ARBA00022840"/>
    </source>
</evidence>
<evidence type="ECO:0000256" key="7">
    <source>
        <dbReference type="ARBA" id="ARBA00022741"/>
    </source>
</evidence>
<dbReference type="SMART" id="SM00292">
    <property type="entry name" value="BRCT"/>
    <property type="match status" value="2"/>
</dbReference>
<keyword evidence="12 15" id="KW-0234">DNA repair</keyword>
<keyword evidence="10" id="KW-0460">Magnesium</keyword>
<dbReference type="PROSITE" id="PS50160">
    <property type="entry name" value="DNA_LIGASE_A3"/>
    <property type="match status" value="1"/>
</dbReference>
<dbReference type="VEuPathDB" id="AmoebaDB:NAEGRDRAFT_79495"/>
<dbReference type="Pfam" id="PF04675">
    <property type="entry name" value="DNA_ligase_A_N"/>
    <property type="match status" value="1"/>
</dbReference>
<keyword evidence="9 15" id="KW-0067">ATP-binding</keyword>
<evidence type="ECO:0000256" key="15">
    <source>
        <dbReference type="RuleBase" id="RU000617"/>
    </source>
</evidence>
<dbReference type="Proteomes" id="UP000006671">
    <property type="component" value="Unassembled WGS sequence"/>
</dbReference>
<protein>
    <recommendedName>
        <fullName evidence="15">DNA ligase</fullName>
        <ecNumber evidence="15">6.5.1.1</ecNumber>
    </recommendedName>
</protein>
<keyword evidence="11 15" id="KW-0233">DNA recombination</keyword>
<dbReference type="Pfam" id="PF01068">
    <property type="entry name" value="DNA_ligase_A_M"/>
    <property type="match status" value="1"/>
</dbReference>
<feature type="domain" description="BRCT" evidence="19">
    <location>
        <begin position="796"/>
        <end position="895"/>
    </location>
</feature>
<dbReference type="InterPro" id="IPR012308">
    <property type="entry name" value="DNA_ligase_ATP-dep_N"/>
</dbReference>
<dbReference type="GO" id="GO:0032807">
    <property type="term" value="C:DNA ligase IV complex"/>
    <property type="evidence" value="ECO:0007669"/>
    <property type="project" value="TreeGrafter"/>
</dbReference>
<accession>D2VDE2</accession>
<evidence type="ECO:0000259" key="19">
    <source>
        <dbReference type="PROSITE" id="PS50172"/>
    </source>
</evidence>
<dbReference type="InterPro" id="IPR029710">
    <property type="entry name" value="LIG4"/>
</dbReference>
<keyword evidence="5" id="KW-0479">Metal-binding</keyword>
<evidence type="ECO:0000256" key="6">
    <source>
        <dbReference type="ARBA" id="ARBA00022737"/>
    </source>
</evidence>
<dbReference type="FunCoup" id="D2VDE2">
    <property type="interactions" value="225"/>
</dbReference>
<dbReference type="PANTHER" id="PTHR45997:SF1">
    <property type="entry name" value="DNA LIGASE 4"/>
    <property type="match status" value="1"/>
</dbReference>
<evidence type="ECO:0000256" key="1">
    <source>
        <dbReference type="ARBA" id="ARBA00001946"/>
    </source>
</evidence>
<dbReference type="InterPro" id="IPR036420">
    <property type="entry name" value="BRCT_dom_sf"/>
</dbReference>
<dbReference type="InterPro" id="IPR044125">
    <property type="entry name" value="Adenylation_DNA_ligase_IV"/>
</dbReference>
<evidence type="ECO:0000256" key="13">
    <source>
        <dbReference type="ARBA" id="ARBA00023242"/>
    </source>
</evidence>
<feature type="domain" description="BRCT" evidence="19">
    <location>
        <begin position="959"/>
        <end position="1059"/>
    </location>
</feature>
<evidence type="ECO:0000256" key="11">
    <source>
        <dbReference type="ARBA" id="ARBA00023172"/>
    </source>
</evidence>
<keyword evidence="13" id="KW-0539">Nucleus</keyword>
<dbReference type="AlphaFoldDB" id="D2VDE2"/>
<feature type="compositionally biased region" description="Low complexity" evidence="17">
    <location>
        <begin position="18"/>
        <end position="30"/>
    </location>
</feature>
<dbReference type="GO" id="GO:0046872">
    <property type="term" value="F:metal ion binding"/>
    <property type="evidence" value="ECO:0007669"/>
    <property type="project" value="UniProtKB-KW"/>
</dbReference>
<dbReference type="PROSITE" id="PS50172">
    <property type="entry name" value="BRCT"/>
    <property type="match status" value="2"/>
</dbReference>
<dbReference type="CDD" id="cd07968">
    <property type="entry name" value="OBF_DNA_ligase_IV"/>
    <property type="match status" value="1"/>
</dbReference>
<name>D2VDE2_NAEGR</name>
<evidence type="ECO:0000313" key="20">
    <source>
        <dbReference type="EMBL" id="EFC45216.1"/>
    </source>
</evidence>
<comment type="similarity">
    <text evidence="3 16">Belongs to the ATP-dependent DNA ligase family.</text>
</comment>
<feature type="compositionally biased region" description="Acidic residues" evidence="17">
    <location>
        <begin position="64"/>
        <end position="75"/>
    </location>
</feature>
<dbReference type="OrthoDB" id="151490at2759"/>
<dbReference type="GO" id="GO:0005524">
    <property type="term" value="F:ATP binding"/>
    <property type="evidence" value="ECO:0007669"/>
    <property type="project" value="UniProtKB-KW"/>
</dbReference>
<dbReference type="Gene3D" id="2.40.50.140">
    <property type="entry name" value="Nucleic acid-binding proteins"/>
    <property type="match status" value="1"/>
</dbReference>
<organism evidence="21">
    <name type="scientific">Naegleria gruberi</name>
    <name type="common">Amoeba</name>
    <dbReference type="NCBI Taxonomy" id="5762"/>
    <lineage>
        <taxon>Eukaryota</taxon>
        <taxon>Discoba</taxon>
        <taxon>Heterolobosea</taxon>
        <taxon>Tetramitia</taxon>
        <taxon>Eutetramitia</taxon>
        <taxon>Vahlkampfiidae</taxon>
        <taxon>Naegleria</taxon>
    </lineage>
</organism>
<dbReference type="SUPFAM" id="SSF52113">
    <property type="entry name" value="BRCT domain"/>
    <property type="match status" value="2"/>
</dbReference>
<reference evidence="20 21" key="1">
    <citation type="journal article" date="2010" name="Cell">
        <title>The genome of Naegleria gruberi illuminates early eukaryotic versatility.</title>
        <authorList>
            <person name="Fritz-Laylin L.K."/>
            <person name="Prochnik S.E."/>
            <person name="Ginger M.L."/>
            <person name="Dacks J.B."/>
            <person name="Carpenter M.L."/>
            <person name="Field M.C."/>
            <person name="Kuo A."/>
            <person name="Paredez A."/>
            <person name="Chapman J."/>
            <person name="Pham J."/>
            <person name="Shu S."/>
            <person name="Neupane R."/>
            <person name="Cipriano M."/>
            <person name="Mancuso J."/>
            <person name="Tu H."/>
            <person name="Salamov A."/>
            <person name="Lindquist E."/>
            <person name="Shapiro H."/>
            <person name="Lucas S."/>
            <person name="Grigoriev I.V."/>
            <person name="Cande W.Z."/>
            <person name="Fulton C."/>
            <person name="Rokhsar D.S."/>
            <person name="Dawson S.C."/>
        </authorList>
    </citation>
    <scope>NUCLEOTIDE SEQUENCE [LARGE SCALE GENOMIC DNA]</scope>
    <source>
        <strain evidence="20 21">NEG-M</strain>
    </source>
</reference>
<comment type="catalytic activity">
    <reaction evidence="14 15">
        <text>ATP + (deoxyribonucleotide)n-3'-hydroxyl + 5'-phospho-(deoxyribonucleotide)m = (deoxyribonucleotide)n+m + AMP + diphosphate.</text>
        <dbReference type="EC" id="6.5.1.1"/>
    </reaction>
</comment>
<dbReference type="eggNOG" id="KOG0966">
    <property type="taxonomic scope" value="Eukaryota"/>
</dbReference>
<evidence type="ECO:0000256" key="17">
    <source>
        <dbReference type="SAM" id="MobiDB-lite"/>
    </source>
</evidence>
<dbReference type="CDD" id="cd07903">
    <property type="entry name" value="Adenylation_DNA_ligase_IV"/>
    <property type="match status" value="1"/>
</dbReference>
<dbReference type="InParanoid" id="D2VDE2"/>
<dbReference type="KEGG" id="ngr:NAEGRDRAFT_79495"/>
<dbReference type="GO" id="GO:0003677">
    <property type="term" value="F:DNA binding"/>
    <property type="evidence" value="ECO:0007669"/>
    <property type="project" value="InterPro"/>
</dbReference>
<evidence type="ECO:0000256" key="3">
    <source>
        <dbReference type="ARBA" id="ARBA00007572"/>
    </source>
</evidence>
<feature type="compositionally biased region" description="Low complexity" evidence="17">
    <location>
        <begin position="104"/>
        <end position="114"/>
    </location>
</feature>
<dbReference type="Pfam" id="PF04679">
    <property type="entry name" value="DNA_ligase_A_C"/>
    <property type="match status" value="1"/>
</dbReference>
<evidence type="ECO:0000256" key="14">
    <source>
        <dbReference type="ARBA" id="ARBA00034003"/>
    </source>
</evidence>
<feature type="region of interest" description="Disordered" evidence="17">
    <location>
        <begin position="63"/>
        <end position="133"/>
    </location>
</feature>
<evidence type="ECO:0000256" key="2">
    <source>
        <dbReference type="ARBA" id="ARBA00004123"/>
    </source>
</evidence>
<comment type="subcellular location">
    <subcellularLocation>
        <location evidence="2">Nucleus</location>
    </subcellularLocation>
</comment>
<dbReference type="InterPro" id="IPR016059">
    <property type="entry name" value="DNA_ligase_ATP-dep_CS"/>
</dbReference>
<evidence type="ECO:0000259" key="18">
    <source>
        <dbReference type="PROSITE" id="PS50160"/>
    </source>
</evidence>
<dbReference type="GO" id="GO:0006310">
    <property type="term" value="P:DNA recombination"/>
    <property type="evidence" value="ECO:0007669"/>
    <property type="project" value="UniProtKB-KW"/>
</dbReference>